<proteinExistence type="predicted"/>
<dbReference type="InterPro" id="IPR014977">
    <property type="entry name" value="WRC_dom"/>
</dbReference>
<dbReference type="AlphaFoldDB" id="A0A8J5GPF9"/>
<dbReference type="PROSITE" id="PS51667">
    <property type="entry name" value="WRC"/>
    <property type="match status" value="1"/>
</dbReference>
<keyword evidence="1" id="KW-0539">Nucleus</keyword>
<feature type="domain" description="WRC" evidence="4">
    <location>
        <begin position="17"/>
        <end position="61"/>
    </location>
</feature>
<dbReference type="Pfam" id="PF08879">
    <property type="entry name" value="WRC"/>
    <property type="match status" value="1"/>
</dbReference>
<feature type="region of interest" description="Disordered" evidence="3">
    <location>
        <begin position="1"/>
        <end position="27"/>
    </location>
</feature>
<feature type="compositionally biased region" description="Basic and acidic residues" evidence="3">
    <location>
        <begin position="92"/>
        <end position="109"/>
    </location>
</feature>
<protein>
    <recommendedName>
        <fullName evidence="4">WRC domain-containing protein</fullName>
    </recommendedName>
</protein>
<comment type="caution">
    <text evidence="2">Lacks conserved residue(s) required for the propagation of feature annotation.</text>
</comment>
<reference evidence="5 6" key="1">
    <citation type="submission" date="2020-08" db="EMBL/GenBank/DDBJ databases">
        <title>Plant Genome Project.</title>
        <authorList>
            <person name="Zhang R.-G."/>
        </authorList>
    </citation>
    <scope>NUCLEOTIDE SEQUENCE [LARGE SCALE GENOMIC DNA]</scope>
    <source>
        <tissue evidence="5">Rhizome</tissue>
    </source>
</reference>
<accession>A0A8J5GPF9</accession>
<feature type="compositionally biased region" description="Basic and acidic residues" evidence="3">
    <location>
        <begin position="236"/>
        <end position="255"/>
    </location>
</feature>
<keyword evidence="6" id="KW-1185">Reference proteome</keyword>
<feature type="region of interest" description="Disordered" evidence="3">
    <location>
        <begin position="228"/>
        <end position="258"/>
    </location>
</feature>
<evidence type="ECO:0000313" key="6">
    <source>
        <dbReference type="Proteomes" id="UP000734854"/>
    </source>
</evidence>
<gene>
    <name evidence="5" type="ORF">ZIOFF_029369</name>
</gene>
<name>A0A8J5GPF9_ZINOF</name>
<evidence type="ECO:0000256" key="2">
    <source>
        <dbReference type="PROSITE-ProRule" id="PRU01002"/>
    </source>
</evidence>
<evidence type="ECO:0000256" key="1">
    <source>
        <dbReference type="ARBA" id="ARBA00023242"/>
    </source>
</evidence>
<dbReference type="Proteomes" id="UP000734854">
    <property type="component" value="Unassembled WGS sequence"/>
</dbReference>
<feature type="region of interest" description="Disordered" evidence="3">
    <location>
        <begin position="59"/>
        <end position="110"/>
    </location>
</feature>
<evidence type="ECO:0000259" key="4">
    <source>
        <dbReference type="PROSITE" id="PS51667"/>
    </source>
</evidence>
<organism evidence="5 6">
    <name type="scientific">Zingiber officinale</name>
    <name type="common">Ginger</name>
    <name type="synonym">Amomum zingiber</name>
    <dbReference type="NCBI Taxonomy" id="94328"/>
    <lineage>
        <taxon>Eukaryota</taxon>
        <taxon>Viridiplantae</taxon>
        <taxon>Streptophyta</taxon>
        <taxon>Embryophyta</taxon>
        <taxon>Tracheophyta</taxon>
        <taxon>Spermatophyta</taxon>
        <taxon>Magnoliopsida</taxon>
        <taxon>Liliopsida</taxon>
        <taxon>Zingiberales</taxon>
        <taxon>Zingiberaceae</taxon>
        <taxon>Zingiber</taxon>
    </lineage>
</organism>
<evidence type="ECO:0000256" key="3">
    <source>
        <dbReference type="SAM" id="MobiDB-lite"/>
    </source>
</evidence>
<comment type="caution">
    <text evidence="5">The sequence shown here is derived from an EMBL/GenBank/DDBJ whole genome shotgun (WGS) entry which is preliminary data.</text>
</comment>
<dbReference type="EMBL" id="JACMSC010000008">
    <property type="protein sequence ID" value="KAG6511310.1"/>
    <property type="molecule type" value="Genomic_DNA"/>
</dbReference>
<sequence length="278" mass="31106">MPQPRRLYDDSDAVPGEGDAFRCRRSDGKKWRCRKRVMDGLSFCEYHYVQIRANLERHKASAANPRNRARKAEAPAEEDPIAAAPKRRRVKPAAEKERQKGEEEDKEAGTTRVLPNGLMTIVATTSPSGGHGGYESGSVGPKVGFDEGRLLTRRRIRSKNAEPIPVATIKKIPCGKKRICHSCREKNVLGMVRCLSCRKRSFCSRCLKKRCKQSIAESELEPHAKLKVGRSVSGRPAREKGSSKETLTTDHEAKGASRSFLSRSRLDDALVMPKLWKI</sequence>
<evidence type="ECO:0000313" key="5">
    <source>
        <dbReference type="EMBL" id="KAG6511310.1"/>
    </source>
</evidence>